<dbReference type="InterPro" id="IPR023333">
    <property type="entry name" value="Proteasome_suB-type"/>
</dbReference>
<keyword evidence="10" id="KW-0542">Nucleomorph</keyword>
<organism evidence="10 11">
    <name type="scientific">Hemiselmis andersenii</name>
    <name type="common">Cryptophyte alga</name>
    <dbReference type="NCBI Taxonomy" id="464988"/>
    <lineage>
        <taxon>Eukaryota</taxon>
        <taxon>Cryptophyceae</taxon>
        <taxon>Cryptomonadales</taxon>
        <taxon>Hemiselmidaceae</taxon>
        <taxon>Hemiselmis</taxon>
    </lineage>
</organism>
<dbReference type="Gene3D" id="3.60.20.10">
    <property type="entry name" value="Glutamine Phosphoribosylpyrophosphate, subunit 1, domain 1"/>
    <property type="match status" value="1"/>
</dbReference>
<reference evidence="10 11" key="1">
    <citation type="journal article" date="2007" name="Proc. Natl. Acad. Sci. U.S.A.">
        <title>Nucleomorph genome of Hemiselmis andersenii reveals complete intron loss and compaction as a driver of protein structure and function.</title>
        <authorList>
            <person name="Lane C.E."/>
            <person name="van den Heuvel K."/>
            <person name="Kozera C."/>
            <person name="Curtis B.A."/>
            <person name="Parsons B.J."/>
            <person name="Bowman S."/>
            <person name="Archibald J.M."/>
        </authorList>
    </citation>
    <scope>NUCLEOTIDE SEQUENCE [LARGE SCALE GENOMIC DNA]</scope>
    <source>
        <strain evidence="10 11">CCMP644</strain>
    </source>
</reference>
<dbReference type="PRINTS" id="PR00141">
    <property type="entry name" value="PROTEASOME"/>
</dbReference>
<comment type="subcellular location">
    <subcellularLocation>
        <location evidence="9">Cytoplasm</location>
    </subcellularLocation>
    <subcellularLocation>
        <location evidence="9">Nucleus</location>
    </subcellularLocation>
</comment>
<comment type="catalytic activity">
    <reaction evidence="1">
        <text>Cleavage of peptide bonds with very broad specificity.</text>
        <dbReference type="EC" id="3.4.25.1"/>
    </reaction>
</comment>
<dbReference type="PROSITE" id="PS00854">
    <property type="entry name" value="PROTEASOME_BETA_1"/>
    <property type="match status" value="1"/>
</dbReference>
<gene>
    <name evidence="10" type="ORF">HAN_3g435</name>
</gene>
<comment type="function">
    <text evidence="9">Component of the proteasome, a multicatalytic proteinase complex which is characterized by its ability to cleave peptides with Arg, Phe, Tyr, Leu, and Glu adjacent to the leaving group at neutral or slightly basic pH. The proteasome has an ATP-dependent proteolytic activity.</text>
</comment>
<dbReference type="SUPFAM" id="SSF56235">
    <property type="entry name" value="N-terminal nucleophile aminohydrolases (Ntn hydrolases)"/>
    <property type="match status" value="1"/>
</dbReference>
<dbReference type="GO" id="GO:0005737">
    <property type="term" value="C:cytoplasm"/>
    <property type="evidence" value="ECO:0007669"/>
    <property type="project" value="UniProtKB-SubCell"/>
</dbReference>
<keyword evidence="2 9" id="KW-0963">Cytoplasm</keyword>
<evidence type="ECO:0000313" key="11">
    <source>
        <dbReference type="Proteomes" id="UP000243127"/>
    </source>
</evidence>
<evidence type="ECO:0000313" key="10">
    <source>
        <dbReference type="EMBL" id="ABW98239.1"/>
    </source>
</evidence>
<evidence type="ECO:0000256" key="6">
    <source>
        <dbReference type="ARBA" id="ARBA00022942"/>
    </source>
</evidence>
<protein>
    <recommendedName>
        <fullName evidence="9">Proteasome subunit beta</fullName>
    </recommendedName>
</protein>
<dbReference type="InterPro" id="IPR001353">
    <property type="entry name" value="Proteasome_sua/b"/>
</dbReference>
<keyword evidence="5" id="KW-0378">Hydrolase</keyword>
<evidence type="ECO:0000256" key="7">
    <source>
        <dbReference type="ARBA" id="ARBA00023242"/>
    </source>
</evidence>
<feature type="active site" description="Nucleophile" evidence="8">
    <location>
        <position position="43"/>
    </location>
</feature>
<dbReference type="GO" id="GO:0005634">
    <property type="term" value="C:nucleus"/>
    <property type="evidence" value="ECO:0007669"/>
    <property type="project" value="UniProtKB-SubCell"/>
</dbReference>
<evidence type="ECO:0000256" key="9">
    <source>
        <dbReference type="RuleBase" id="RU004203"/>
    </source>
</evidence>
<dbReference type="InterPro" id="IPR016050">
    <property type="entry name" value="Proteasome_bsu_CS"/>
</dbReference>
<evidence type="ECO:0000256" key="2">
    <source>
        <dbReference type="ARBA" id="ARBA00022490"/>
    </source>
</evidence>
<dbReference type="PANTHER" id="PTHR32194">
    <property type="entry name" value="METALLOPROTEASE TLDD"/>
    <property type="match status" value="1"/>
</dbReference>
<comment type="subunit">
    <text evidence="9">Component of the proteasome complex.</text>
</comment>
<name>A9BL56_HEMAN</name>
<keyword evidence="3" id="KW-0645">Protease</keyword>
<dbReference type="RefSeq" id="XP_001712564.1">
    <property type="nucleotide sequence ID" value="XM_001712512.1"/>
</dbReference>
<dbReference type="GeneID" id="5739409"/>
<dbReference type="Proteomes" id="UP000243127">
    <property type="component" value="Nucleomorph 3"/>
</dbReference>
<dbReference type="PROSITE" id="PS51476">
    <property type="entry name" value="PROTEASOME_BETA_2"/>
    <property type="match status" value="1"/>
</dbReference>
<keyword evidence="4" id="KW-0888">Threonine protease</keyword>
<evidence type="ECO:0000256" key="1">
    <source>
        <dbReference type="ARBA" id="ARBA00001198"/>
    </source>
</evidence>
<keyword evidence="7 9" id="KW-0539">Nucleus</keyword>
<dbReference type="EMBL" id="CP000883">
    <property type="protein sequence ID" value="ABW98239.1"/>
    <property type="molecule type" value="Genomic_DNA"/>
</dbReference>
<comment type="similarity">
    <text evidence="9">Belongs to the peptidase T1B family.</text>
</comment>
<dbReference type="MEROPS" id="T01.A02"/>
<evidence type="ECO:0000256" key="5">
    <source>
        <dbReference type="ARBA" id="ARBA00022801"/>
    </source>
</evidence>
<sequence length="245" mass="27322">MSLLHYDDDYKIWKDFNLKNFWRNEKEFLINPASFFSIKKTGTTICGMVFKHGILLASDTRATNGEIICDTNCEKIHFIAPNICCCGAGTSADTENITKLLSNQLELQRISSGRETNIQTAISICQKILFQHKGFLSAALIFGGFDFFGSNLFCIHPHGSSEKIPYISMGSGSLAAMAVLDNNYKNNLSLKEAVLIIQESIKAGIYNDTGSGGSLDLCILTKKKIRFLRNKIFSGNPEFRQNFTF</sequence>
<dbReference type="GO" id="GO:0051603">
    <property type="term" value="P:proteolysis involved in protein catabolic process"/>
    <property type="evidence" value="ECO:0007669"/>
    <property type="project" value="InterPro"/>
</dbReference>
<dbReference type="InterPro" id="IPR029055">
    <property type="entry name" value="Ntn_hydrolases_N"/>
</dbReference>
<evidence type="ECO:0000256" key="4">
    <source>
        <dbReference type="ARBA" id="ARBA00022698"/>
    </source>
</evidence>
<dbReference type="GO" id="GO:0005839">
    <property type="term" value="C:proteasome core complex"/>
    <property type="evidence" value="ECO:0007669"/>
    <property type="project" value="InterPro"/>
</dbReference>
<dbReference type="PANTHER" id="PTHR32194:SF4">
    <property type="entry name" value="PROTEASOME SUBUNIT BETA TYPE-7"/>
    <property type="match status" value="1"/>
</dbReference>
<keyword evidence="6 9" id="KW-0647">Proteasome</keyword>
<geneLocation type="nucleomorph" evidence="10"/>
<accession>A9BL56</accession>
<dbReference type="GO" id="GO:0004298">
    <property type="term" value="F:threonine-type endopeptidase activity"/>
    <property type="evidence" value="ECO:0007669"/>
    <property type="project" value="UniProtKB-KW"/>
</dbReference>
<dbReference type="Pfam" id="PF00227">
    <property type="entry name" value="Proteasome"/>
    <property type="match status" value="1"/>
</dbReference>
<evidence type="ECO:0000256" key="3">
    <source>
        <dbReference type="ARBA" id="ARBA00022670"/>
    </source>
</evidence>
<dbReference type="AlphaFoldDB" id="A9BL56"/>
<dbReference type="InterPro" id="IPR000243">
    <property type="entry name" value="Pept_T1A_subB"/>
</dbReference>
<evidence type="ECO:0000256" key="8">
    <source>
        <dbReference type="PIRSR" id="PIRSR600243-1"/>
    </source>
</evidence>
<dbReference type="CDD" id="cd03763">
    <property type="entry name" value="proteasome_beta_type_7"/>
    <property type="match status" value="1"/>
</dbReference>
<proteinExistence type="inferred from homology"/>